<organism evidence="1 2">
    <name type="scientific">Mycobacterium tuberculosis</name>
    <dbReference type="NCBI Taxonomy" id="1773"/>
    <lineage>
        <taxon>Bacteria</taxon>
        <taxon>Bacillati</taxon>
        <taxon>Actinomycetota</taxon>
        <taxon>Actinomycetes</taxon>
        <taxon>Mycobacteriales</taxon>
        <taxon>Mycobacteriaceae</taxon>
        <taxon>Mycobacterium</taxon>
        <taxon>Mycobacterium tuberculosis complex</taxon>
    </lineage>
</organism>
<dbReference type="AlphaFoldDB" id="A0A916LB62"/>
<evidence type="ECO:0000313" key="1">
    <source>
        <dbReference type="EMBL" id="COY24755.1"/>
    </source>
</evidence>
<comment type="caution">
    <text evidence="1">The sequence shown here is derived from an EMBL/GenBank/DDBJ whole genome shotgun (WGS) entry which is preliminary data.</text>
</comment>
<proteinExistence type="predicted"/>
<reference evidence="2" key="1">
    <citation type="submission" date="2015-03" db="EMBL/GenBank/DDBJ databases">
        <authorList>
            <consortium name="Pathogen Informatics"/>
        </authorList>
    </citation>
    <scope>NUCLEOTIDE SEQUENCE [LARGE SCALE GENOMIC DNA]</scope>
    <source>
        <strain evidence="2">N09902308</strain>
    </source>
</reference>
<gene>
    <name evidence="1" type="ORF">ERS007739_02319</name>
</gene>
<name>A0A916LB62_MYCTX</name>
<dbReference type="Proteomes" id="UP000039021">
    <property type="component" value="Unassembled WGS sequence"/>
</dbReference>
<sequence length="75" mass="8374">MVRATIGWLLTNRIFTPRRRHRTDSWANTAYAHDPMKSRSRMSMTNGPGAMAIAALLLTRRCQATSLLASMSPPT</sequence>
<protein>
    <submittedName>
        <fullName evidence="1">Uncharacterized protein</fullName>
    </submittedName>
</protein>
<accession>A0A916LB62</accession>
<dbReference type="EMBL" id="CSBK01001041">
    <property type="protein sequence ID" value="COY24755.1"/>
    <property type="molecule type" value="Genomic_DNA"/>
</dbReference>
<evidence type="ECO:0000313" key="2">
    <source>
        <dbReference type="Proteomes" id="UP000039021"/>
    </source>
</evidence>